<sequence>MAHSVVGAPIPVHSWHACGGGLAGWGGLPARARGRAKAMLRPVGRAPLAAPVWGGNASRGGGWIPPPRPDARVPQRPLAGRGFMWEGRGDGGDDGRRARAAALWRREGNVTRGCPPLGTAAGCPRPPPLPRRSRGWWDAALPRPPRRLCRCARRRRLRLTPVSLPGTPTVGGTRVAAAA</sequence>
<name>A0A1X6P512_PORUM</name>
<dbReference type="EMBL" id="KV918886">
    <property type="protein sequence ID" value="OSX75934.1"/>
    <property type="molecule type" value="Genomic_DNA"/>
</dbReference>
<protein>
    <submittedName>
        <fullName evidence="1">Uncharacterized protein</fullName>
    </submittedName>
</protein>
<evidence type="ECO:0000313" key="2">
    <source>
        <dbReference type="Proteomes" id="UP000218209"/>
    </source>
</evidence>
<dbReference type="AlphaFoldDB" id="A0A1X6P512"/>
<proteinExistence type="predicted"/>
<gene>
    <name evidence="1" type="ORF">BU14_0216s0025</name>
</gene>
<reference evidence="1 2" key="1">
    <citation type="submission" date="2017-03" db="EMBL/GenBank/DDBJ databases">
        <title>WGS assembly of Porphyra umbilicalis.</title>
        <authorList>
            <person name="Brawley S.H."/>
            <person name="Blouin N.A."/>
            <person name="Ficko-Blean E."/>
            <person name="Wheeler G.L."/>
            <person name="Lohr M."/>
            <person name="Goodson H.V."/>
            <person name="Jenkins J.W."/>
            <person name="Blaby-Haas C.E."/>
            <person name="Helliwell K.E."/>
            <person name="Chan C."/>
            <person name="Marriage T."/>
            <person name="Bhattacharya D."/>
            <person name="Klein A.S."/>
            <person name="Badis Y."/>
            <person name="Brodie J."/>
            <person name="Cao Y."/>
            <person name="Collen J."/>
            <person name="Dittami S.M."/>
            <person name="Gachon C.M."/>
            <person name="Green B.R."/>
            <person name="Karpowicz S."/>
            <person name="Kim J.W."/>
            <person name="Kudahl U."/>
            <person name="Lin S."/>
            <person name="Michel G."/>
            <person name="Mittag M."/>
            <person name="Olson B.J."/>
            <person name="Pangilinan J."/>
            <person name="Peng Y."/>
            <person name="Qiu H."/>
            <person name="Shu S."/>
            <person name="Singer J.T."/>
            <person name="Smith A.G."/>
            <person name="Sprecher B.N."/>
            <person name="Wagner V."/>
            <person name="Wang W."/>
            <person name="Wang Z.-Y."/>
            <person name="Yan J."/>
            <person name="Yarish C."/>
            <person name="Zoeuner-Riek S."/>
            <person name="Zhuang Y."/>
            <person name="Zou Y."/>
            <person name="Lindquist E.A."/>
            <person name="Grimwood J."/>
            <person name="Barry K."/>
            <person name="Rokhsar D.S."/>
            <person name="Schmutz J."/>
            <person name="Stiller J.W."/>
            <person name="Grossman A.R."/>
            <person name="Prochnik S.E."/>
        </authorList>
    </citation>
    <scope>NUCLEOTIDE SEQUENCE [LARGE SCALE GENOMIC DNA]</scope>
    <source>
        <strain evidence="1">4086291</strain>
    </source>
</reference>
<accession>A0A1X6P512</accession>
<organism evidence="1 2">
    <name type="scientific">Porphyra umbilicalis</name>
    <name type="common">Purple laver</name>
    <name type="synonym">Red alga</name>
    <dbReference type="NCBI Taxonomy" id="2786"/>
    <lineage>
        <taxon>Eukaryota</taxon>
        <taxon>Rhodophyta</taxon>
        <taxon>Bangiophyceae</taxon>
        <taxon>Bangiales</taxon>
        <taxon>Bangiaceae</taxon>
        <taxon>Porphyra</taxon>
    </lineage>
</organism>
<dbReference type="Proteomes" id="UP000218209">
    <property type="component" value="Unassembled WGS sequence"/>
</dbReference>
<evidence type="ECO:0000313" key="1">
    <source>
        <dbReference type="EMBL" id="OSX75934.1"/>
    </source>
</evidence>
<keyword evidence="2" id="KW-1185">Reference proteome</keyword>